<protein>
    <submittedName>
        <fullName evidence="1">Glutathione S-transferase</fullName>
    </submittedName>
</protein>
<evidence type="ECO:0000313" key="2">
    <source>
        <dbReference type="Proteomes" id="UP001497700"/>
    </source>
</evidence>
<evidence type="ECO:0000313" key="1">
    <source>
        <dbReference type="EMBL" id="KAI4858606.1"/>
    </source>
</evidence>
<name>A0ACB9YGJ8_9PEZI</name>
<dbReference type="EMBL" id="MU393715">
    <property type="protein sequence ID" value="KAI4858606.1"/>
    <property type="molecule type" value="Genomic_DNA"/>
</dbReference>
<keyword evidence="2" id="KW-1185">Reference proteome</keyword>
<reference evidence="1 2" key="1">
    <citation type="journal article" date="2022" name="New Phytol.">
        <title>Ecological generalism drives hyperdiversity of secondary metabolite gene clusters in xylarialean endophytes.</title>
        <authorList>
            <person name="Franco M.E.E."/>
            <person name="Wisecaver J.H."/>
            <person name="Arnold A.E."/>
            <person name="Ju Y.M."/>
            <person name="Slot J.C."/>
            <person name="Ahrendt S."/>
            <person name="Moore L.P."/>
            <person name="Eastman K.E."/>
            <person name="Scott K."/>
            <person name="Konkel Z."/>
            <person name="Mondo S.J."/>
            <person name="Kuo A."/>
            <person name="Hayes R.D."/>
            <person name="Haridas S."/>
            <person name="Andreopoulos B."/>
            <person name="Riley R."/>
            <person name="LaButti K."/>
            <person name="Pangilinan J."/>
            <person name="Lipzen A."/>
            <person name="Amirebrahimi M."/>
            <person name="Yan J."/>
            <person name="Adam C."/>
            <person name="Keymanesh K."/>
            <person name="Ng V."/>
            <person name="Louie K."/>
            <person name="Northen T."/>
            <person name="Drula E."/>
            <person name="Henrissat B."/>
            <person name="Hsieh H.M."/>
            <person name="Youens-Clark K."/>
            <person name="Lutzoni F."/>
            <person name="Miadlikowska J."/>
            <person name="Eastwood D.C."/>
            <person name="Hamelin R.C."/>
            <person name="Grigoriev I.V."/>
            <person name="U'Ren J.M."/>
        </authorList>
    </citation>
    <scope>NUCLEOTIDE SEQUENCE [LARGE SCALE GENOMIC DNA]</scope>
    <source>
        <strain evidence="1 2">CBS 119005</strain>
    </source>
</reference>
<proteinExistence type="predicted"/>
<organism evidence="1 2">
    <name type="scientific">Hypoxylon rubiginosum</name>
    <dbReference type="NCBI Taxonomy" id="110542"/>
    <lineage>
        <taxon>Eukaryota</taxon>
        <taxon>Fungi</taxon>
        <taxon>Dikarya</taxon>
        <taxon>Ascomycota</taxon>
        <taxon>Pezizomycotina</taxon>
        <taxon>Sordariomycetes</taxon>
        <taxon>Xylariomycetidae</taxon>
        <taxon>Xylariales</taxon>
        <taxon>Hypoxylaceae</taxon>
        <taxon>Hypoxylon</taxon>
    </lineage>
</organism>
<accession>A0ACB9YGJ8</accession>
<sequence>MEYDPNKPVHAGPEDGWHGVVAPGTRFAPESGRYHLYIGYFCPFAHRANLARVLKGLDSAIDISVVKAYPKGEAGWSFPGANGPDDTYEGSTPDKLFGSKYLHEVYFRADKNYKGRYSVPLLWDIKEETAVNNESLELLRWLQTGFNDILPEGSPERNLTLYPEHLRAKIDEVKGWLTSDLNSGVYKAGFATDQAGYEKGVIPVFAALNQLEELIHKSGGPYVLGKELTELDILAYATAIRFDVVYVQHFKCNLGTIRGDYPVIHEWLKNLYWNVKGFRETTNFKHIKENYTKSHHDINPHAITPLGPYPDIESGVNLDFTSIKPGRIAHPAVLEQQKNLPGV</sequence>
<gene>
    <name evidence="1" type="ORF">F4820DRAFT_454706</name>
</gene>
<comment type="caution">
    <text evidence="1">The sequence shown here is derived from an EMBL/GenBank/DDBJ whole genome shotgun (WGS) entry which is preliminary data.</text>
</comment>
<dbReference type="Proteomes" id="UP001497700">
    <property type="component" value="Unassembled WGS sequence"/>
</dbReference>